<accession>A0A217EQE8</accession>
<name>A0A217EQE8_9CAUD</name>
<dbReference type="Proteomes" id="UP000224660">
    <property type="component" value="Segment"/>
</dbReference>
<protein>
    <submittedName>
        <fullName evidence="1">Uncharacterized protein</fullName>
    </submittedName>
</protein>
<organism evidence="1 3">
    <name type="scientific">Bacillus phage vB_BsuM-Goe2</name>
    <dbReference type="NCBI Taxonomy" id="1933062"/>
    <lineage>
        <taxon>Viruses</taxon>
        <taxon>Duplodnaviria</taxon>
        <taxon>Heunggongvirae</taxon>
        <taxon>Uroviricota</taxon>
        <taxon>Caudoviricetes</taxon>
        <taxon>Herelleviridae</taxon>
        <taxon>Spounavirinae</taxon>
        <taxon>Okubovirus</taxon>
        <taxon>Okubovirus camphawk</taxon>
    </lineage>
</organism>
<evidence type="ECO:0000313" key="1">
    <source>
        <dbReference type="EMBL" id="APZ82247.1"/>
    </source>
</evidence>
<proteinExistence type="predicted"/>
<dbReference type="EMBL" id="KY368639">
    <property type="protein sequence ID" value="APZ82247.1"/>
    <property type="molecule type" value="Genomic_DNA"/>
</dbReference>
<gene>
    <name evidence="1" type="ORF">Goe2_c00700</name>
    <name evidence="2" type="ORF">Goe2_c20900</name>
</gene>
<evidence type="ECO:0000313" key="2">
    <source>
        <dbReference type="EMBL" id="APZ82445.1"/>
    </source>
</evidence>
<sequence>MAKYLNVDILVNHKDKKYKANGYLAPSKGDLILALIDGELEAAEVREVADVVGSQLFVKSPNSNDKKGYKFTGQYLVLKPYGSSDPRGDILVHEGAQYVRIDAQAMVGDLVEILEPHNLTFGMNRLPKLVYEVEYVRSDEQVLQLENGKSYSGAYRVLIPRMGVLPPKTHRYTTHKHVFMEDVFVLGNSYELSSPNDVEMTPIHAVFTGFSKNRDEAIFVNPYYNDDGVTGTMITVSDLLTGKWDITPLVPKKGV</sequence>
<evidence type="ECO:0000313" key="3">
    <source>
        <dbReference type="Proteomes" id="UP000224660"/>
    </source>
</evidence>
<dbReference type="EMBL" id="KY368639">
    <property type="protein sequence ID" value="APZ82445.1"/>
    <property type="molecule type" value="Genomic_DNA"/>
</dbReference>
<reference evidence="1 3" key="1">
    <citation type="journal article" date="2017" name="Viruses">
        <title>Characterization of Bacillus subtilis Viruses vB_BsuM-Goe2 and vB_BsuM-Goe3.</title>
        <authorList>
            <person name="Willms I.M."/>
            <person name="Hoppert M."/>
            <person name="Hertel R."/>
        </authorList>
    </citation>
    <scope>NUCLEOTIDE SEQUENCE [LARGE SCALE GENOMIC DNA]</scope>
</reference>